<dbReference type="Proteomes" id="UP000294933">
    <property type="component" value="Unassembled WGS sequence"/>
</dbReference>
<feature type="signal peptide" evidence="1">
    <location>
        <begin position="1"/>
        <end position="16"/>
    </location>
</feature>
<evidence type="ECO:0008006" key="4">
    <source>
        <dbReference type="Google" id="ProtNLM"/>
    </source>
</evidence>
<dbReference type="STRING" id="50990.A0A4Y7PTW1"/>
<dbReference type="AlphaFoldDB" id="A0A4Y7PTW1"/>
<name>A0A4Y7PTW1_9AGAM</name>
<evidence type="ECO:0000313" key="3">
    <source>
        <dbReference type="Proteomes" id="UP000294933"/>
    </source>
</evidence>
<protein>
    <recommendedName>
        <fullName evidence="4">Glycopeptide</fullName>
    </recommendedName>
</protein>
<gene>
    <name evidence="2" type="ORF">BD410DRAFT_792840</name>
</gene>
<dbReference type="EMBL" id="ML170203">
    <property type="protein sequence ID" value="TDL18844.1"/>
    <property type="molecule type" value="Genomic_DNA"/>
</dbReference>
<accession>A0A4Y7PTW1</accession>
<organism evidence="2 3">
    <name type="scientific">Rickenella mellea</name>
    <dbReference type="NCBI Taxonomy" id="50990"/>
    <lineage>
        <taxon>Eukaryota</taxon>
        <taxon>Fungi</taxon>
        <taxon>Dikarya</taxon>
        <taxon>Basidiomycota</taxon>
        <taxon>Agaricomycotina</taxon>
        <taxon>Agaricomycetes</taxon>
        <taxon>Hymenochaetales</taxon>
        <taxon>Rickenellaceae</taxon>
        <taxon>Rickenella</taxon>
    </lineage>
</organism>
<dbReference type="VEuPathDB" id="FungiDB:BD410DRAFT_792840"/>
<sequence length="158" mass="16486">MMINAVLLALSTIVAANVVPTEEHNIQFNNRCGFGNPTVVVGGKIVGGNFIATGPIRNAIAFPWHRTGNCGFNGENCTVVETTLQNPTTPGTGSETDITLIPPHTFSVPVAFNYTNGCNGVGRSCPTANCVQAFHEPGDPPVQAACQANNVALAITFC</sequence>
<proteinExistence type="predicted"/>
<evidence type="ECO:0000313" key="2">
    <source>
        <dbReference type="EMBL" id="TDL18844.1"/>
    </source>
</evidence>
<feature type="chain" id="PRO_5021410118" description="Glycopeptide" evidence="1">
    <location>
        <begin position="17"/>
        <end position="158"/>
    </location>
</feature>
<reference evidence="2 3" key="1">
    <citation type="submission" date="2018-06" db="EMBL/GenBank/DDBJ databases">
        <title>A transcriptomic atlas of mushroom development highlights an independent origin of complex multicellularity.</title>
        <authorList>
            <consortium name="DOE Joint Genome Institute"/>
            <person name="Krizsan K."/>
            <person name="Almasi E."/>
            <person name="Merenyi Z."/>
            <person name="Sahu N."/>
            <person name="Viragh M."/>
            <person name="Koszo T."/>
            <person name="Mondo S."/>
            <person name="Kiss B."/>
            <person name="Balint B."/>
            <person name="Kues U."/>
            <person name="Barry K."/>
            <person name="Hegedus J.C."/>
            <person name="Henrissat B."/>
            <person name="Johnson J."/>
            <person name="Lipzen A."/>
            <person name="Ohm R."/>
            <person name="Nagy I."/>
            <person name="Pangilinan J."/>
            <person name="Yan J."/>
            <person name="Xiong Y."/>
            <person name="Grigoriev I.V."/>
            <person name="Hibbett D.S."/>
            <person name="Nagy L.G."/>
        </authorList>
    </citation>
    <scope>NUCLEOTIDE SEQUENCE [LARGE SCALE GENOMIC DNA]</scope>
    <source>
        <strain evidence="2 3">SZMC22713</strain>
    </source>
</reference>
<keyword evidence="3" id="KW-1185">Reference proteome</keyword>
<evidence type="ECO:0000256" key="1">
    <source>
        <dbReference type="SAM" id="SignalP"/>
    </source>
</evidence>
<dbReference type="OrthoDB" id="3342934at2759"/>
<keyword evidence="1" id="KW-0732">Signal</keyword>